<dbReference type="InterPro" id="IPR043743">
    <property type="entry name" value="DUF5688"/>
</dbReference>
<proteinExistence type="predicted"/>
<dbReference type="Proteomes" id="UP000716906">
    <property type="component" value="Unassembled WGS sequence"/>
</dbReference>
<name>A0ABS2E7A5_9FIRM</name>
<organism evidence="1 2">
    <name type="scientific">Faecalicatena fissicatena</name>
    <dbReference type="NCBI Taxonomy" id="290055"/>
    <lineage>
        <taxon>Bacteria</taxon>
        <taxon>Bacillati</taxon>
        <taxon>Bacillota</taxon>
        <taxon>Clostridia</taxon>
        <taxon>Lachnospirales</taxon>
        <taxon>Lachnospiraceae</taxon>
        <taxon>Faecalicatena</taxon>
    </lineage>
</organism>
<evidence type="ECO:0000313" key="2">
    <source>
        <dbReference type="Proteomes" id="UP000716906"/>
    </source>
</evidence>
<evidence type="ECO:0000313" key="1">
    <source>
        <dbReference type="EMBL" id="MBM6737509.1"/>
    </source>
</evidence>
<dbReference type="RefSeq" id="WP_191493486.1">
    <property type="nucleotide sequence ID" value="NZ_JACLYY010000004.1"/>
</dbReference>
<comment type="caution">
    <text evidence="1">The sequence shown here is derived from an EMBL/GenBank/DDBJ whole genome shotgun (WGS) entry which is preliminary data.</text>
</comment>
<sequence>MSYEQFIERMEEKLRGSLDGGRSLYVRQVTKNNGMKRKGIVFCEPGVNVSPTIYLEEYYERYRQGCPFEQVADQILSLYAHVRTRHSWEGEFVTKYVNVRPRLIYQLINREKNRELLRQVPYVPYLDLAIVFHVLVDMKEDDRIATMLVRNEHLEWWKVTKEEIYEEARANTERLLPEEFTTLYALLTEEEGPAAPEEDPDERRGYSMYILTNRIRNFGAAAVLYKDVLKPIGSYLKEDFYVLPSSIHEVIIVPDSSAPSWRETAMIVKEINETQVREEEVLSDIPYHYKRKEDRLSLPLWAMDRPES</sequence>
<dbReference type="Pfam" id="PF18941">
    <property type="entry name" value="DUF5688"/>
    <property type="match status" value="1"/>
</dbReference>
<accession>A0ABS2E7A5</accession>
<gene>
    <name evidence="1" type="ORF">H7U36_05220</name>
</gene>
<dbReference type="EMBL" id="JACLYY010000004">
    <property type="protein sequence ID" value="MBM6737509.1"/>
    <property type="molecule type" value="Genomic_DNA"/>
</dbReference>
<protein>
    <submittedName>
        <fullName evidence="1">Uncharacterized protein</fullName>
    </submittedName>
</protein>
<reference evidence="1 2" key="1">
    <citation type="journal article" date="2021" name="Sci. Rep.">
        <title>The distribution of antibiotic resistance genes in chicken gut microbiota commensals.</title>
        <authorList>
            <person name="Juricova H."/>
            <person name="Matiasovicova J."/>
            <person name="Kubasova T."/>
            <person name="Cejkova D."/>
            <person name="Rychlik I."/>
        </authorList>
    </citation>
    <scope>NUCLEOTIDE SEQUENCE [LARGE SCALE GENOMIC DNA]</scope>
    <source>
        <strain evidence="1 2">An773</strain>
    </source>
</reference>
<keyword evidence="2" id="KW-1185">Reference proteome</keyword>